<evidence type="ECO:0000313" key="1">
    <source>
        <dbReference type="EMBL" id="EEX78407.1"/>
    </source>
</evidence>
<sequence>MRRMNEGRKMDEALFKKVERYIEKHYVKPRDPSAMRFLGLITPGSMPRSFSHVPSSAGRRPLKNLLDAVLQLAEKSFAERLMLLIKKSGAKAADVYGKAGITKQHFSKIKNHADYQPSKETALAFAIVLHLSLAEAEDLIGRAGFKLSESSKRDLLVRFFIEEKIYDVDIINEQLYARGFSPLTNRRRMKD</sequence>
<protein>
    <submittedName>
        <fullName evidence="1">Uncharacterized protein</fullName>
    </submittedName>
</protein>
<reference evidence="1 2" key="1">
    <citation type="submission" date="2009-09" db="EMBL/GenBank/DDBJ databases">
        <authorList>
            <person name="Weinstock G."/>
            <person name="Sodergren E."/>
            <person name="Clifton S."/>
            <person name="Fulton L."/>
            <person name="Fulton B."/>
            <person name="Courtney L."/>
            <person name="Fronick C."/>
            <person name="Harrison M."/>
            <person name="Strong C."/>
            <person name="Farmer C."/>
            <person name="Delahaunty K."/>
            <person name="Markovic C."/>
            <person name="Hall O."/>
            <person name="Minx P."/>
            <person name="Tomlinson C."/>
            <person name="Mitreva M."/>
            <person name="Nelson J."/>
            <person name="Hou S."/>
            <person name="Wollam A."/>
            <person name="Pepin K.H."/>
            <person name="Johnson M."/>
            <person name="Bhonagiri V."/>
            <person name="Nash W.E."/>
            <person name="Warren W."/>
            <person name="Chinwalla A."/>
            <person name="Mardis E.R."/>
            <person name="Wilson R.K."/>
        </authorList>
    </citation>
    <scope>NUCLEOTIDE SEQUENCE [LARGE SCALE GENOMIC DNA]</scope>
    <source>
        <strain evidence="2">ATCC 35185 / DSM 20758 / VPI D19B-28</strain>
    </source>
</reference>
<organism evidence="1 2">
    <name type="scientific">Selenomonas sputigena (strain ATCC 35185 / DSM 20758 / CCUG 44933 / VPI D19B-28)</name>
    <dbReference type="NCBI Taxonomy" id="546271"/>
    <lineage>
        <taxon>Bacteria</taxon>
        <taxon>Bacillati</taxon>
        <taxon>Bacillota</taxon>
        <taxon>Negativicutes</taxon>
        <taxon>Selenomonadales</taxon>
        <taxon>Selenomonadaceae</taxon>
        <taxon>Selenomonas</taxon>
    </lineage>
</organism>
<evidence type="ECO:0000313" key="2">
    <source>
        <dbReference type="Proteomes" id="UP000003505"/>
    </source>
</evidence>
<dbReference type="STRING" id="546271.Selsp_1007"/>
<dbReference type="GO" id="GO:0003677">
    <property type="term" value="F:DNA binding"/>
    <property type="evidence" value="ECO:0007669"/>
    <property type="project" value="InterPro"/>
</dbReference>
<dbReference type="AlphaFoldDB" id="C9LRY9"/>
<dbReference type="OrthoDB" id="6194521at2"/>
<accession>C9LRY9</accession>
<proteinExistence type="predicted"/>
<gene>
    <name evidence="1" type="ORF">SELSPUOL_00209</name>
</gene>
<dbReference type="InterPro" id="IPR010982">
    <property type="entry name" value="Lambda_DNA-bd_dom_sf"/>
</dbReference>
<dbReference type="eggNOG" id="COG2110">
    <property type="taxonomic scope" value="Bacteria"/>
</dbReference>
<dbReference type="CDD" id="cd00093">
    <property type="entry name" value="HTH_XRE"/>
    <property type="match status" value="1"/>
</dbReference>
<dbReference type="Proteomes" id="UP000003505">
    <property type="component" value="Unassembled WGS sequence"/>
</dbReference>
<dbReference type="EMBL" id="ACKP02000003">
    <property type="protein sequence ID" value="EEX78407.1"/>
    <property type="molecule type" value="Genomic_DNA"/>
</dbReference>
<comment type="caution">
    <text evidence="1">The sequence shown here is derived from an EMBL/GenBank/DDBJ whole genome shotgun (WGS) entry which is preliminary data.</text>
</comment>
<name>C9LRY9_SELS3</name>
<dbReference type="InterPro" id="IPR001387">
    <property type="entry name" value="Cro/C1-type_HTH"/>
</dbReference>
<dbReference type="SUPFAM" id="SSF47413">
    <property type="entry name" value="lambda repressor-like DNA-binding domains"/>
    <property type="match status" value="1"/>
</dbReference>